<evidence type="ECO:0000313" key="6">
    <source>
        <dbReference type="EMBL" id="CAL7945101.1"/>
    </source>
</evidence>
<keyword evidence="5" id="KW-0732">Signal</keyword>
<protein>
    <submittedName>
        <fullName evidence="6">Uncharacterized protein</fullName>
    </submittedName>
</protein>
<keyword evidence="2" id="KW-0378">Hydrolase</keyword>
<evidence type="ECO:0000256" key="3">
    <source>
        <dbReference type="ARBA" id="ARBA00023295"/>
    </source>
</evidence>
<dbReference type="InterPro" id="IPR001360">
    <property type="entry name" value="Glyco_hydro_1"/>
</dbReference>
<dbReference type="Pfam" id="PF00232">
    <property type="entry name" value="Glyco_hydro_1"/>
    <property type="match status" value="1"/>
</dbReference>
<comment type="caution">
    <text evidence="6">The sequence shown here is derived from an EMBL/GenBank/DDBJ whole genome shotgun (WGS) entry which is preliminary data.</text>
</comment>
<name>A0ABP1NVN7_XYLVO</name>
<evidence type="ECO:0000256" key="5">
    <source>
        <dbReference type="SAM" id="SignalP"/>
    </source>
</evidence>
<dbReference type="Proteomes" id="UP001642520">
    <property type="component" value="Unassembled WGS sequence"/>
</dbReference>
<dbReference type="InterPro" id="IPR017853">
    <property type="entry name" value="GH"/>
</dbReference>
<evidence type="ECO:0000256" key="1">
    <source>
        <dbReference type="ARBA" id="ARBA00010838"/>
    </source>
</evidence>
<dbReference type="SUPFAM" id="SSF51445">
    <property type="entry name" value="(Trans)glycosidases"/>
    <property type="match status" value="1"/>
</dbReference>
<organism evidence="6 7">
    <name type="scientific">Xylocopa violacea</name>
    <name type="common">Violet carpenter bee</name>
    <name type="synonym">Apis violacea</name>
    <dbReference type="NCBI Taxonomy" id="135666"/>
    <lineage>
        <taxon>Eukaryota</taxon>
        <taxon>Metazoa</taxon>
        <taxon>Ecdysozoa</taxon>
        <taxon>Arthropoda</taxon>
        <taxon>Hexapoda</taxon>
        <taxon>Insecta</taxon>
        <taxon>Pterygota</taxon>
        <taxon>Neoptera</taxon>
        <taxon>Endopterygota</taxon>
        <taxon>Hymenoptera</taxon>
        <taxon>Apocrita</taxon>
        <taxon>Aculeata</taxon>
        <taxon>Apoidea</taxon>
        <taxon>Anthophila</taxon>
        <taxon>Apidae</taxon>
        <taxon>Xylocopa</taxon>
        <taxon>Xylocopa</taxon>
    </lineage>
</organism>
<dbReference type="PANTHER" id="PTHR10353:SF36">
    <property type="entry name" value="LP05116P"/>
    <property type="match status" value="1"/>
</dbReference>
<evidence type="ECO:0000256" key="2">
    <source>
        <dbReference type="ARBA" id="ARBA00022801"/>
    </source>
</evidence>
<sequence length="492" mass="56654">MIVNATFGFSVLFLLLTSASCQSEELLLKHLRFPPKFLLGCGSSAYQIEGAWNVSDKAESMWDRFVRKNGSTIDNETADVTTDSYRKYKENIAILKFIGFDSFRISISWSRILPTGFTNQISKDGVQYYHNVIDEMLVNDIEPLVTIYHWDHPQVLEEMGGWTNSEMVDWFADYATVVFREFGPKVKRFTTINEPVILCTMGYISTILAPGKNGYGFGEYMCIHNMLKAHARAYRIYESQFKAQQKGEIGVSTLFNTYFPATPEDQFALNVSYAFNIGWPLHPILSKEGDYPPLMKEMVAKKSEEQGYSRSRLPTFDAYWIDYIRGTYDFVAVNHYTSLTVTAGDSGPVPSHTNDQGLIFSQSSCWKRGSLDWLYVVPEGLRHALGYIAKNYNNPPMYVTENGYSDYGTLKDNDRISYFRNYLNQLLLTMYIDGVDVRGYFAWSLLDSFEWNSGYRHRFGIVSVDFNDPDRPRTLKKSALWWKRVNKARRIL</sequence>
<keyword evidence="3" id="KW-0326">Glycosidase</keyword>
<keyword evidence="7" id="KW-1185">Reference proteome</keyword>
<proteinExistence type="inferred from homology"/>
<accession>A0ABP1NVN7</accession>
<gene>
    <name evidence="6" type="ORF">XYLVIOL_LOCUS7018</name>
</gene>
<dbReference type="Gene3D" id="3.20.20.80">
    <property type="entry name" value="Glycosidases"/>
    <property type="match status" value="1"/>
</dbReference>
<reference evidence="6 7" key="1">
    <citation type="submission" date="2024-08" db="EMBL/GenBank/DDBJ databases">
        <authorList>
            <person name="Will J Nash"/>
            <person name="Angela Man"/>
            <person name="Seanna McTaggart"/>
            <person name="Kendall Baker"/>
            <person name="Tom Barker"/>
            <person name="Leah Catchpole"/>
            <person name="Alex Durrant"/>
            <person name="Karim Gharbi"/>
            <person name="Naomi Irish"/>
            <person name="Gemy Kaithakottil"/>
            <person name="Debby Ku"/>
            <person name="Aaliyah Providence"/>
            <person name="Felix Shaw"/>
            <person name="David Swarbreck"/>
            <person name="Chris Watkins"/>
            <person name="Ann M. McCartney"/>
            <person name="Giulio Formenti"/>
            <person name="Alice Mouton"/>
            <person name="Noel Vella"/>
            <person name="Bjorn M von Reumont"/>
            <person name="Adriana Vella"/>
            <person name="Wilfried Haerty"/>
        </authorList>
    </citation>
    <scope>NUCLEOTIDE SEQUENCE [LARGE SCALE GENOMIC DNA]</scope>
</reference>
<feature type="chain" id="PRO_5045987124" evidence="5">
    <location>
        <begin position="22"/>
        <end position="492"/>
    </location>
</feature>
<evidence type="ECO:0000256" key="4">
    <source>
        <dbReference type="RuleBase" id="RU003690"/>
    </source>
</evidence>
<feature type="signal peptide" evidence="5">
    <location>
        <begin position="1"/>
        <end position="21"/>
    </location>
</feature>
<evidence type="ECO:0000313" key="7">
    <source>
        <dbReference type="Proteomes" id="UP001642520"/>
    </source>
</evidence>
<comment type="similarity">
    <text evidence="1 4">Belongs to the glycosyl hydrolase 1 family.</text>
</comment>
<dbReference type="PRINTS" id="PR00131">
    <property type="entry name" value="GLHYDRLASE1"/>
</dbReference>
<dbReference type="EMBL" id="CAXAJV020001293">
    <property type="protein sequence ID" value="CAL7945101.1"/>
    <property type="molecule type" value="Genomic_DNA"/>
</dbReference>
<dbReference type="PANTHER" id="PTHR10353">
    <property type="entry name" value="GLYCOSYL HYDROLASE"/>
    <property type="match status" value="1"/>
</dbReference>